<feature type="repeat" description="TPR" evidence="1">
    <location>
        <begin position="318"/>
        <end position="351"/>
    </location>
</feature>
<keyword evidence="1" id="KW-0802">TPR repeat</keyword>
<evidence type="ECO:0000313" key="3">
    <source>
        <dbReference type="EMBL" id="CAG8699830.1"/>
    </source>
</evidence>
<name>A0A9N9N3B2_9GLOM</name>
<dbReference type="SMART" id="SM00028">
    <property type="entry name" value="TPR"/>
    <property type="match status" value="9"/>
</dbReference>
<dbReference type="Pfam" id="PF13181">
    <property type="entry name" value="TPR_8"/>
    <property type="match status" value="2"/>
</dbReference>
<reference evidence="3" key="1">
    <citation type="submission" date="2021-06" db="EMBL/GenBank/DDBJ databases">
        <authorList>
            <person name="Kallberg Y."/>
            <person name="Tangrot J."/>
            <person name="Rosling A."/>
        </authorList>
    </citation>
    <scope>NUCLEOTIDE SEQUENCE</scope>
    <source>
        <strain evidence="3">MA453B</strain>
    </source>
</reference>
<dbReference type="PANTHER" id="PTHR23082">
    <property type="entry name" value="TRANSCRIPTION INITIATION FACTOR IIIC TFIIIC , POLYPEPTIDE 3-RELATED"/>
    <property type="match status" value="1"/>
</dbReference>
<dbReference type="PROSITE" id="PS50005">
    <property type="entry name" value="TPR"/>
    <property type="match status" value="2"/>
</dbReference>
<dbReference type="GO" id="GO:0000127">
    <property type="term" value="C:transcription factor TFIIIC complex"/>
    <property type="evidence" value="ECO:0007669"/>
    <property type="project" value="TreeGrafter"/>
</dbReference>
<keyword evidence="4" id="KW-1185">Reference proteome</keyword>
<dbReference type="InterPro" id="IPR011990">
    <property type="entry name" value="TPR-like_helical_dom_sf"/>
</dbReference>
<dbReference type="EMBL" id="CAJVPY010008715">
    <property type="protein sequence ID" value="CAG8699830.1"/>
    <property type="molecule type" value="Genomic_DNA"/>
</dbReference>
<evidence type="ECO:0000256" key="1">
    <source>
        <dbReference type="PROSITE-ProRule" id="PRU00339"/>
    </source>
</evidence>
<evidence type="ECO:0000313" key="4">
    <source>
        <dbReference type="Proteomes" id="UP000789405"/>
    </source>
</evidence>
<comment type="caution">
    <text evidence="3">The sequence shown here is derived from an EMBL/GenBank/DDBJ whole genome shotgun (WGS) entry which is preliminary data.</text>
</comment>
<gene>
    <name evidence="3" type="ORF">DERYTH_LOCUS12917</name>
</gene>
<feature type="region of interest" description="Disordered" evidence="2">
    <location>
        <begin position="1"/>
        <end position="21"/>
    </location>
</feature>
<dbReference type="OrthoDB" id="9991317at2759"/>
<dbReference type="SUPFAM" id="SSF48452">
    <property type="entry name" value="TPR-like"/>
    <property type="match status" value="3"/>
</dbReference>
<dbReference type="InterPro" id="IPR039340">
    <property type="entry name" value="Tfc4/TFIIIC-102/Sfc4"/>
</dbReference>
<sequence length="1062" mass="122221">MDKRPINESSTNFPSLPRPPPLPSTFLDLLNNTYDDADIVHMLAETADMSQRISTDAPLESSFTFVDEIPVFKQPNPPELMAFDDLGQLNKTNDYSEDMNWLDNDGMYDMEFEELNADEFQVQDEDIQKFMTEIDSNLNEGDDHIESGDEEDFERLLSQAQAIGKDLSTGDVVPHLWQNLESEWNEFNKDLRITSGIGKIRKGRSGPRIRTLSPMLKKLLGDANLYYVNKQYPQAIITLQEIVKMDPNIHIAWFTLGTIQDEIGCPDKALQLYLVAAHLTPKDGALWKRLGLLSKDQNALHQAIYCFSKAIRCDHNDEDAIWDRCILYGEIGEYRKAIDGFKKLLQEMPYDMNIIREITRIQVLLNEIPQAVELYLDAYEYYRSQPFSEDPESEGSLGFSEINIMAELYMLMNDFSSAIEFIKQGVRWLQGRENETWWDAVADDREYEEDEKANRRDTSMLLARFSGVDNIGGSNAPLPLELRVKLGQCRVELEQLEEAKAIEKYVDLYYEVAETYAEKGLFEDALAIYEIVVSNNSTNNATAWLRIGACHRELGNLQSAVKYYKAAVDDLPDDLDAKMALAEAYEGLGENEKALEIYRKSKRAENETTKTQQISTSQNRPIVIDTPSTFPQSLDSSLIHELEETKANAFQRTQEEHKRQQAEKEHETKLQFHRLELLYNSLRNDGKKLSDEFSRDGDKESPEGDNKKAPEEEFLKTARILFEDLKNHRQFFPRDKAIFYYISKMIPYKGFDRRRCWRRQLALRAEAADDDDADLEEQATTMAKRLQWQIDGEIGELEAEIHKKMTEFQGLTFAQWFDFSIKYIFIATTYGYEQEAFDVLRTVSRANIFYHNSKYKTGFKLLSLGRSNSQKYFLRQVKSMDNGVSGDKKTNVPEKPNDALLALYGHILACARSYIGAVGYYARAYAEKPNDPLISLSIGLAYLHRAMQRQTDNRHLQIMQGFTFLYNYYELKARNQEAEYNLGRAFHQLGLTHLAVPHYKKALELPSLQEVLREQEKKNNDEVCDEDPTDLKKEAAYNLSLICIESGSVGLAANLLKKYCTI</sequence>
<dbReference type="Gene3D" id="1.25.40.10">
    <property type="entry name" value="Tetratricopeptide repeat domain"/>
    <property type="match status" value="3"/>
</dbReference>
<dbReference type="GO" id="GO:0006383">
    <property type="term" value="P:transcription by RNA polymerase III"/>
    <property type="evidence" value="ECO:0007669"/>
    <property type="project" value="InterPro"/>
</dbReference>
<feature type="region of interest" description="Disordered" evidence="2">
    <location>
        <begin position="689"/>
        <end position="710"/>
    </location>
</feature>
<evidence type="ECO:0000256" key="2">
    <source>
        <dbReference type="SAM" id="MobiDB-lite"/>
    </source>
</evidence>
<accession>A0A9N9N3B2</accession>
<organism evidence="3 4">
    <name type="scientific">Dentiscutata erythropus</name>
    <dbReference type="NCBI Taxonomy" id="1348616"/>
    <lineage>
        <taxon>Eukaryota</taxon>
        <taxon>Fungi</taxon>
        <taxon>Fungi incertae sedis</taxon>
        <taxon>Mucoromycota</taxon>
        <taxon>Glomeromycotina</taxon>
        <taxon>Glomeromycetes</taxon>
        <taxon>Diversisporales</taxon>
        <taxon>Gigasporaceae</taxon>
        <taxon>Dentiscutata</taxon>
    </lineage>
</organism>
<dbReference type="Proteomes" id="UP000789405">
    <property type="component" value="Unassembled WGS sequence"/>
</dbReference>
<dbReference type="Pfam" id="PF13432">
    <property type="entry name" value="TPR_16"/>
    <property type="match status" value="2"/>
</dbReference>
<protein>
    <submittedName>
        <fullName evidence="3">7434_t:CDS:1</fullName>
    </submittedName>
</protein>
<feature type="repeat" description="TPR" evidence="1">
    <location>
        <begin position="541"/>
        <end position="574"/>
    </location>
</feature>
<dbReference type="InterPro" id="IPR019734">
    <property type="entry name" value="TPR_rpt"/>
</dbReference>
<dbReference type="AlphaFoldDB" id="A0A9N9N3B2"/>
<proteinExistence type="predicted"/>
<dbReference type="PANTHER" id="PTHR23082:SF0">
    <property type="entry name" value="GENERAL TRANSCRIPTION FACTOR 3C POLYPEPTIDE 3"/>
    <property type="match status" value="1"/>
</dbReference>